<reference evidence="1 2" key="1">
    <citation type="journal article" date="2007" name="Virology">
        <title>Sequence and annotation of the 314-kb MT325 and the 321-kb FR483 viruses that infect Chlorella Pbi.</title>
        <authorList>
            <person name="Fitzgerald L.A."/>
            <person name="Graves M.V."/>
            <person name="Li X."/>
            <person name="Feldblyum T."/>
            <person name="Hartigan J."/>
            <person name="Van Etten J.L."/>
        </authorList>
    </citation>
    <scope>NUCLEOTIDE SEQUENCE [LARGE SCALE GENOMIC DNA]</scope>
    <source>
        <strain evidence="1 2">MT325</strain>
    </source>
</reference>
<dbReference type="Proteomes" id="UP000246715">
    <property type="component" value="Segment"/>
</dbReference>
<sequence>MSFNLNFINTSISRSSLQRSRLPSQSRHYEHLVNNLGNRPHTKLLHFGTDISYVLFENPHIKEVTWIDQETSRSHMDSMLLKPEYNLIINNQHLFSANTVKILTEKIAKHTIMCVLKTRHYDNQRVIERAFSRADNISISSRLEIYDKDNSKGWKDGVIIYDIVKKD</sequence>
<evidence type="ECO:0000313" key="1">
    <source>
        <dbReference type="EMBL" id="ABT14254.1"/>
    </source>
</evidence>
<name>A7IV80_PBCVM</name>
<protein>
    <submittedName>
        <fullName evidence="1">Uncharacterized protein M700L</fullName>
    </submittedName>
</protein>
<organism evidence="1 2">
    <name type="scientific">Paramecium bursaria Chlorella virus MT325</name>
    <name type="common">PBCV-MT325</name>
    <dbReference type="NCBI Taxonomy" id="346932"/>
    <lineage>
        <taxon>Viruses</taxon>
        <taxon>Varidnaviria</taxon>
        <taxon>Bamfordvirae</taxon>
        <taxon>Nucleocytoviricota</taxon>
        <taxon>Megaviricetes</taxon>
        <taxon>Algavirales</taxon>
        <taxon>Phycodnaviridae</taxon>
        <taxon>Chlorovirus</taxon>
        <taxon>Chlorovirus conductrix</taxon>
        <taxon>Paramecium bursaria Chlorella virus A1</taxon>
    </lineage>
</organism>
<proteinExistence type="predicted"/>
<accession>A7IV80</accession>
<gene>
    <name evidence="1" type="primary">M700L</name>
    <name evidence="1" type="ORF">MT325_M700L</name>
</gene>
<dbReference type="EMBL" id="DQ491001">
    <property type="protein sequence ID" value="ABT14254.1"/>
    <property type="molecule type" value="Genomic_DNA"/>
</dbReference>
<evidence type="ECO:0000313" key="2">
    <source>
        <dbReference type="Proteomes" id="UP000246715"/>
    </source>
</evidence>
<organismHost>
    <name type="scientific">Paramecium bursaria</name>
    <dbReference type="NCBI Taxonomy" id="74790"/>
</organismHost>